<feature type="domain" description="Aminotransferase class V" evidence="14">
    <location>
        <begin position="143"/>
        <end position="329"/>
    </location>
</feature>
<evidence type="ECO:0000256" key="8">
    <source>
        <dbReference type="ARBA" id="ARBA00022898"/>
    </source>
</evidence>
<comment type="subcellular location">
    <subcellularLocation>
        <location evidence="13">Cytoplasm</location>
    </subcellularLocation>
</comment>
<evidence type="ECO:0000256" key="3">
    <source>
        <dbReference type="ARBA" id="ARBA00006904"/>
    </source>
</evidence>
<organism evidence="15 16">
    <name type="scientific">Jatrophihabitans cynanchi</name>
    <dbReference type="NCBI Taxonomy" id="2944128"/>
    <lineage>
        <taxon>Bacteria</taxon>
        <taxon>Bacillati</taxon>
        <taxon>Actinomycetota</taxon>
        <taxon>Actinomycetes</taxon>
        <taxon>Jatrophihabitantales</taxon>
        <taxon>Jatrophihabitantaceae</taxon>
        <taxon>Jatrophihabitans</taxon>
    </lineage>
</organism>
<dbReference type="EMBL" id="CP097463">
    <property type="protein sequence ID" value="WAX55728.1"/>
    <property type="molecule type" value="Genomic_DNA"/>
</dbReference>
<evidence type="ECO:0000256" key="6">
    <source>
        <dbReference type="ARBA" id="ARBA00022605"/>
    </source>
</evidence>
<keyword evidence="8 13" id="KW-0663">Pyridoxal phosphate</keyword>
<keyword evidence="9 13" id="KW-0664">Pyridoxine biosynthesis</keyword>
<evidence type="ECO:0000256" key="2">
    <source>
        <dbReference type="ARBA" id="ARBA00005099"/>
    </source>
</evidence>
<dbReference type="Gene3D" id="3.90.1150.10">
    <property type="entry name" value="Aspartate Aminotransferase, domain 1"/>
    <property type="match status" value="1"/>
</dbReference>
<feature type="modified residue" description="N6-(pyridoxal phosphate)lysine" evidence="13">
    <location>
        <position position="194"/>
    </location>
</feature>
<feature type="binding site" evidence="13">
    <location>
        <position position="43"/>
    </location>
    <ligand>
        <name>L-glutamate</name>
        <dbReference type="ChEBI" id="CHEBI:29985"/>
    </ligand>
</feature>
<dbReference type="SUPFAM" id="SSF53383">
    <property type="entry name" value="PLP-dependent transferases"/>
    <property type="match status" value="1"/>
</dbReference>
<keyword evidence="5 13" id="KW-0032">Aminotransferase</keyword>
<comment type="catalytic activity">
    <reaction evidence="11 13">
        <text>4-(phosphooxy)-L-threonine + 2-oxoglutarate = (R)-3-hydroxy-2-oxo-4-phosphooxybutanoate + L-glutamate</text>
        <dbReference type="Rhea" id="RHEA:16573"/>
        <dbReference type="ChEBI" id="CHEBI:16810"/>
        <dbReference type="ChEBI" id="CHEBI:29985"/>
        <dbReference type="ChEBI" id="CHEBI:58452"/>
        <dbReference type="ChEBI" id="CHEBI:58538"/>
        <dbReference type="EC" id="2.6.1.52"/>
    </reaction>
</comment>
<keyword evidence="7 13" id="KW-0808">Transferase</keyword>
<comment type="pathway">
    <text evidence="2 13">Amino-acid biosynthesis; L-serine biosynthesis; L-serine from 3-phospho-D-glycerate: step 2/3.</text>
</comment>
<dbReference type="NCBIfam" id="TIGR01366">
    <property type="entry name" value="serC_3"/>
    <property type="match status" value="1"/>
</dbReference>
<keyword evidence="4 13" id="KW-0963">Cytoplasm</keyword>
<comment type="subunit">
    <text evidence="13">Homodimer.</text>
</comment>
<evidence type="ECO:0000256" key="7">
    <source>
        <dbReference type="ARBA" id="ARBA00022679"/>
    </source>
</evidence>
<dbReference type="Pfam" id="PF00266">
    <property type="entry name" value="Aminotran_5"/>
    <property type="match status" value="1"/>
</dbReference>
<comment type="function">
    <text evidence="1 13">Catalyzes the reversible conversion of 3-phosphohydroxypyruvate to phosphoserine and of 3-hydroxy-2-oxo-4-phosphonooxybutanoate to phosphohydroxythreonine.</text>
</comment>
<name>A0ABY7JTR6_9ACTN</name>
<feature type="binding site" evidence="13">
    <location>
        <position position="101"/>
    </location>
    <ligand>
        <name>pyridoxal 5'-phosphate</name>
        <dbReference type="ChEBI" id="CHEBI:597326"/>
    </ligand>
</feature>
<gene>
    <name evidence="13 15" type="primary">serC</name>
    <name evidence="15" type="ORF">M6B22_14425</name>
</gene>
<dbReference type="InterPro" id="IPR006272">
    <property type="entry name" value="Pser_aminoTfrase_mycobac"/>
</dbReference>
<evidence type="ECO:0000256" key="10">
    <source>
        <dbReference type="ARBA" id="ARBA00023299"/>
    </source>
</evidence>
<evidence type="ECO:0000256" key="5">
    <source>
        <dbReference type="ARBA" id="ARBA00022576"/>
    </source>
</evidence>
<dbReference type="InterPro" id="IPR015422">
    <property type="entry name" value="PyrdxlP-dep_Trfase_small"/>
</dbReference>
<feature type="binding site" evidence="13">
    <location>
        <begin position="77"/>
        <end position="78"/>
    </location>
    <ligand>
        <name>pyridoxal 5'-phosphate</name>
        <dbReference type="ChEBI" id="CHEBI:597326"/>
    </ligand>
</feature>
<evidence type="ECO:0000313" key="16">
    <source>
        <dbReference type="Proteomes" id="UP001164693"/>
    </source>
</evidence>
<dbReference type="InterPro" id="IPR015421">
    <property type="entry name" value="PyrdxlP-dep_Trfase_major"/>
</dbReference>
<comment type="pathway">
    <text evidence="13">Cofactor biosynthesis; pyridoxine 5'-phosphate biosynthesis; pyridoxine 5'-phosphate from D-erythrose 4-phosphate: step 3/5.</text>
</comment>
<dbReference type="InterPro" id="IPR000192">
    <property type="entry name" value="Aminotrans_V_dom"/>
</dbReference>
<evidence type="ECO:0000313" key="15">
    <source>
        <dbReference type="EMBL" id="WAX55728.1"/>
    </source>
</evidence>
<keyword evidence="10 13" id="KW-0718">Serine biosynthesis</keyword>
<dbReference type="PANTHER" id="PTHR21152">
    <property type="entry name" value="AMINOTRANSFERASE CLASS V"/>
    <property type="match status" value="1"/>
</dbReference>
<evidence type="ECO:0000256" key="9">
    <source>
        <dbReference type="ARBA" id="ARBA00023096"/>
    </source>
</evidence>
<feature type="binding site" evidence="13">
    <location>
        <position position="193"/>
    </location>
    <ligand>
        <name>pyridoxal 5'-phosphate</name>
        <dbReference type="ChEBI" id="CHEBI:597326"/>
    </ligand>
</feature>
<dbReference type="PIRSF" id="PIRSF000525">
    <property type="entry name" value="SerC"/>
    <property type="match status" value="1"/>
</dbReference>
<protein>
    <recommendedName>
        <fullName evidence="13">Phosphoserine aminotransferase</fullName>
        <ecNumber evidence="13">2.6.1.52</ecNumber>
    </recommendedName>
    <alternativeName>
        <fullName evidence="13">Phosphohydroxythreonine aminotransferase</fullName>
        <shortName evidence="13">PSAT</shortName>
    </alternativeName>
</protein>
<evidence type="ECO:0000256" key="4">
    <source>
        <dbReference type="ARBA" id="ARBA00022490"/>
    </source>
</evidence>
<keyword evidence="16" id="KW-1185">Reference proteome</keyword>
<keyword evidence="6 13" id="KW-0028">Amino-acid biosynthesis</keyword>
<evidence type="ECO:0000256" key="13">
    <source>
        <dbReference type="HAMAP-Rule" id="MF_00160"/>
    </source>
</evidence>
<dbReference type="PANTHER" id="PTHR21152:SF40">
    <property type="entry name" value="ALANINE--GLYOXYLATE AMINOTRANSFERASE"/>
    <property type="match status" value="1"/>
</dbReference>
<dbReference type="Gene3D" id="3.40.640.10">
    <property type="entry name" value="Type I PLP-dependent aspartate aminotransferase-like (Major domain)"/>
    <property type="match status" value="1"/>
</dbReference>
<evidence type="ECO:0000259" key="14">
    <source>
        <dbReference type="Pfam" id="PF00266"/>
    </source>
</evidence>
<dbReference type="HAMAP" id="MF_00160">
    <property type="entry name" value="SerC_aminotrans_5"/>
    <property type="match status" value="1"/>
</dbReference>
<comment type="cofactor">
    <cofactor evidence="13">
        <name>pyridoxal 5'-phosphate</name>
        <dbReference type="ChEBI" id="CHEBI:597326"/>
    </cofactor>
    <text evidence="13">Binds 1 pyridoxal phosphate per subunit.</text>
</comment>
<dbReference type="InterPro" id="IPR015424">
    <property type="entry name" value="PyrdxlP-dep_Trfase"/>
</dbReference>
<dbReference type="InterPro" id="IPR022278">
    <property type="entry name" value="Pser_aminoTfrase"/>
</dbReference>
<evidence type="ECO:0000256" key="1">
    <source>
        <dbReference type="ARBA" id="ARBA00003483"/>
    </source>
</evidence>
<accession>A0ABY7JTR6</accession>
<dbReference type="Proteomes" id="UP001164693">
    <property type="component" value="Chromosome"/>
</dbReference>
<evidence type="ECO:0000256" key="11">
    <source>
        <dbReference type="ARBA" id="ARBA00047630"/>
    </source>
</evidence>
<dbReference type="GO" id="GO:0004648">
    <property type="term" value="F:O-phospho-L-serine:2-oxoglutarate aminotransferase activity"/>
    <property type="evidence" value="ECO:0007669"/>
    <property type="project" value="UniProtKB-EC"/>
</dbReference>
<evidence type="ECO:0000256" key="12">
    <source>
        <dbReference type="ARBA" id="ARBA00049007"/>
    </source>
</evidence>
<feature type="binding site" evidence="13">
    <location>
        <position position="147"/>
    </location>
    <ligand>
        <name>pyridoxal 5'-phosphate</name>
        <dbReference type="ChEBI" id="CHEBI:597326"/>
    </ligand>
</feature>
<proteinExistence type="inferred from homology"/>
<feature type="binding site" evidence="13">
    <location>
        <position position="17"/>
    </location>
    <ligand>
        <name>L-glutamate</name>
        <dbReference type="ChEBI" id="CHEBI:29985"/>
    </ligand>
</feature>
<reference evidence="15" key="1">
    <citation type="submission" date="2022-05" db="EMBL/GenBank/DDBJ databases">
        <title>Jatrophihabitans sp. SB3-54 whole genome sequence.</title>
        <authorList>
            <person name="Suh M.K."/>
            <person name="Eom M.K."/>
            <person name="Kim J.S."/>
            <person name="Kim H.S."/>
            <person name="Do H.E."/>
            <person name="Shin Y.K."/>
            <person name="Lee J.-S."/>
        </authorList>
    </citation>
    <scope>NUCLEOTIDE SEQUENCE</scope>
    <source>
        <strain evidence="15">SB3-54</strain>
    </source>
</reference>
<comment type="catalytic activity">
    <reaction evidence="12 13">
        <text>O-phospho-L-serine + 2-oxoglutarate = 3-phosphooxypyruvate + L-glutamate</text>
        <dbReference type="Rhea" id="RHEA:14329"/>
        <dbReference type="ChEBI" id="CHEBI:16810"/>
        <dbReference type="ChEBI" id="CHEBI:18110"/>
        <dbReference type="ChEBI" id="CHEBI:29985"/>
        <dbReference type="ChEBI" id="CHEBI:57524"/>
        <dbReference type="EC" id="2.6.1.52"/>
    </reaction>
</comment>
<feature type="binding site" evidence="13">
    <location>
        <position position="170"/>
    </location>
    <ligand>
        <name>pyridoxal 5'-phosphate</name>
        <dbReference type="ChEBI" id="CHEBI:597326"/>
    </ligand>
</feature>
<sequence>MIQIPADLLPADGRFGSGPSKVPASVVRALGETGGSLLGTSHRQPPVKALVGRIRAGLAELFALPDGYQVVLGNGGATAFWDAAAFGLVRERAQHVVCGEFSAKFAAVTTGAPFLAEPAVRRSDYGTATLPEPEVGIDSYAWPHNETSTGVALPVRRVAGADPGSLVLVDGTSAAGGLDIDVAETDVYYFAPQKAFAADGGLWLALFSPAALQRAAEVTATRWVPPSLDLTLAISNSAKDQTYNTPAIASLWLLAHQVEWLLSSGGLDWAAKRTADSSGRLYAWAEASEYATPFVADLELRSPVVGTIDLAAAVDAAAVAATLRANGIVDTEPYRALGRNQLRVGMYPAVDPDDVSALTVCIDYVVERL</sequence>
<feature type="binding site" evidence="13">
    <location>
        <begin position="244"/>
        <end position="245"/>
    </location>
    <ligand>
        <name>pyridoxal 5'-phosphate</name>
        <dbReference type="ChEBI" id="CHEBI:597326"/>
    </ligand>
</feature>
<comment type="similarity">
    <text evidence="3 13">Belongs to the class-V pyridoxal-phosphate-dependent aminotransferase family. SerC subfamily.</text>
</comment>
<dbReference type="EC" id="2.6.1.52" evidence="13"/>